<name>A0A1G4W546_9FLAO</name>
<sequence length="198" mass="22404">MNIKSSLLLLLSLVLFSCNDKDERMADSGKAAKHNDSVFAIINQNWKFNIPPVAPKVQANISSWQRWRVFNQELQQKPKSSLTAFRLKAKNLSAKADSLSVGIPKMFDKPAVKSRISTLNTKLKSLDTFISLEYIPTKKVITIIQDISTEVISIQNQMNEIIVKSEIPKEEGEAIMLQALDTTRHARRELQEAPQIKE</sequence>
<dbReference type="EMBL" id="FMTY01000007">
    <property type="protein sequence ID" value="SCX16922.1"/>
    <property type="molecule type" value="Genomic_DNA"/>
</dbReference>
<evidence type="ECO:0000313" key="2">
    <source>
        <dbReference type="Proteomes" id="UP000182124"/>
    </source>
</evidence>
<dbReference type="eggNOG" id="ENOG50338WY">
    <property type="taxonomic scope" value="Bacteria"/>
</dbReference>
<organism evidence="1 2">
    <name type="scientific">Flavobacterium saliperosum</name>
    <dbReference type="NCBI Taxonomy" id="329186"/>
    <lineage>
        <taxon>Bacteria</taxon>
        <taxon>Pseudomonadati</taxon>
        <taxon>Bacteroidota</taxon>
        <taxon>Flavobacteriia</taxon>
        <taxon>Flavobacteriales</taxon>
        <taxon>Flavobacteriaceae</taxon>
        <taxon>Flavobacterium</taxon>
    </lineage>
</organism>
<dbReference type="PROSITE" id="PS51257">
    <property type="entry name" value="PROKAR_LIPOPROTEIN"/>
    <property type="match status" value="1"/>
</dbReference>
<reference evidence="1 2" key="1">
    <citation type="submission" date="2016-10" db="EMBL/GenBank/DDBJ databases">
        <authorList>
            <person name="de Groot N.N."/>
        </authorList>
    </citation>
    <scope>NUCLEOTIDE SEQUENCE [LARGE SCALE GENOMIC DNA]</scope>
    <source>
        <strain evidence="1 2">CGMCC 1.3801</strain>
    </source>
</reference>
<gene>
    <name evidence="1" type="ORF">SAMN02927925_02453</name>
</gene>
<dbReference type="STRING" id="329186.SAMN02927925_02453"/>
<proteinExistence type="predicted"/>
<accession>A0A1G4W546</accession>
<protein>
    <submittedName>
        <fullName evidence="1">Uncharacterized protein</fullName>
    </submittedName>
</protein>
<dbReference type="Proteomes" id="UP000182124">
    <property type="component" value="Unassembled WGS sequence"/>
</dbReference>
<dbReference type="RefSeq" id="WP_023577668.1">
    <property type="nucleotide sequence ID" value="NZ_CBCSBQ010000015.1"/>
</dbReference>
<dbReference type="AlphaFoldDB" id="A0A1G4W546"/>
<evidence type="ECO:0000313" key="1">
    <source>
        <dbReference type="EMBL" id="SCX16922.1"/>
    </source>
</evidence>